<dbReference type="EMBL" id="JAJSOF020000036">
    <property type="protein sequence ID" value="KAJ4429253.1"/>
    <property type="molecule type" value="Genomic_DNA"/>
</dbReference>
<proteinExistence type="predicted"/>
<organism evidence="2 3">
    <name type="scientific">Periplaneta americana</name>
    <name type="common">American cockroach</name>
    <name type="synonym">Blatta americana</name>
    <dbReference type="NCBI Taxonomy" id="6978"/>
    <lineage>
        <taxon>Eukaryota</taxon>
        <taxon>Metazoa</taxon>
        <taxon>Ecdysozoa</taxon>
        <taxon>Arthropoda</taxon>
        <taxon>Hexapoda</taxon>
        <taxon>Insecta</taxon>
        <taxon>Pterygota</taxon>
        <taxon>Neoptera</taxon>
        <taxon>Polyneoptera</taxon>
        <taxon>Dictyoptera</taxon>
        <taxon>Blattodea</taxon>
        <taxon>Blattoidea</taxon>
        <taxon>Blattidae</taxon>
        <taxon>Blattinae</taxon>
        <taxon>Periplaneta</taxon>
    </lineage>
</organism>
<keyword evidence="1" id="KW-1133">Transmembrane helix</keyword>
<reference evidence="2 3" key="1">
    <citation type="journal article" date="2022" name="Allergy">
        <title>Genome assembly and annotation of Periplaneta americana reveal a comprehensive cockroach allergen profile.</title>
        <authorList>
            <person name="Wang L."/>
            <person name="Xiong Q."/>
            <person name="Saelim N."/>
            <person name="Wang L."/>
            <person name="Nong W."/>
            <person name="Wan A.T."/>
            <person name="Shi M."/>
            <person name="Liu X."/>
            <person name="Cao Q."/>
            <person name="Hui J.H.L."/>
            <person name="Sookrung N."/>
            <person name="Leung T.F."/>
            <person name="Tungtrongchitr A."/>
            <person name="Tsui S.K.W."/>
        </authorList>
    </citation>
    <scope>NUCLEOTIDE SEQUENCE [LARGE SCALE GENOMIC DNA]</scope>
    <source>
        <strain evidence="2">PWHHKU_190912</strain>
    </source>
</reference>
<gene>
    <name evidence="2" type="ORF">ANN_26256</name>
</gene>
<accession>A0ABQ8S5E9</accession>
<sequence>MNTERSSSDPIARLTKTLCIPRVYRMARPPPHVTCTFFTFSLFLNETLYCIWYVYKYNVETPVVLFVFTIDIL</sequence>
<name>A0ABQ8S5E9_PERAM</name>
<evidence type="ECO:0000256" key="1">
    <source>
        <dbReference type="SAM" id="Phobius"/>
    </source>
</evidence>
<protein>
    <submittedName>
        <fullName evidence="2">Uncharacterized protein</fullName>
    </submittedName>
</protein>
<evidence type="ECO:0000313" key="3">
    <source>
        <dbReference type="Proteomes" id="UP001148838"/>
    </source>
</evidence>
<keyword evidence="1" id="KW-0812">Transmembrane</keyword>
<dbReference type="Proteomes" id="UP001148838">
    <property type="component" value="Unassembled WGS sequence"/>
</dbReference>
<feature type="transmembrane region" description="Helical" evidence="1">
    <location>
        <begin position="35"/>
        <end position="55"/>
    </location>
</feature>
<comment type="caution">
    <text evidence="2">The sequence shown here is derived from an EMBL/GenBank/DDBJ whole genome shotgun (WGS) entry which is preliminary data.</text>
</comment>
<keyword evidence="1" id="KW-0472">Membrane</keyword>
<evidence type="ECO:0000313" key="2">
    <source>
        <dbReference type="EMBL" id="KAJ4429253.1"/>
    </source>
</evidence>
<keyword evidence="3" id="KW-1185">Reference proteome</keyword>